<protein>
    <submittedName>
        <fullName evidence="1">Uncharacterized protein</fullName>
    </submittedName>
</protein>
<reference evidence="1" key="1">
    <citation type="submission" date="2022-11" db="EMBL/GenBank/DDBJ databases">
        <title>Centuries of genome instability and evolution in soft-shell clam transmissible cancer (bioRxiv).</title>
        <authorList>
            <person name="Hart S.F.M."/>
            <person name="Yonemitsu M.A."/>
            <person name="Giersch R.M."/>
            <person name="Beal B.F."/>
            <person name="Arriagada G."/>
            <person name="Davis B.W."/>
            <person name="Ostrander E.A."/>
            <person name="Goff S.P."/>
            <person name="Metzger M.J."/>
        </authorList>
    </citation>
    <scope>NUCLEOTIDE SEQUENCE</scope>
    <source>
        <strain evidence="1">MELC-2E11</strain>
        <tissue evidence="1">Siphon/mantle</tissue>
    </source>
</reference>
<name>A0ABY7EKT0_MYAAR</name>
<feature type="non-terminal residue" evidence="1">
    <location>
        <position position="1"/>
    </location>
</feature>
<sequence length="143" mass="15991">NKRNVCSFRDLKVVDSKSRLSNYCFCKPLYTDPVFDVFYCIRYTNGIEMLSYLGWSLCLKAKHSQQNIIIITLLVRLISANNSSHGTFEYASNSCSQQGGLAYTNIVTTSLLTDYKVNNCSLANGLGLNDGEAMWLHLQADLG</sequence>
<feature type="non-terminal residue" evidence="1">
    <location>
        <position position="143"/>
    </location>
</feature>
<dbReference type="EMBL" id="CP111017">
    <property type="protein sequence ID" value="WAR07796.1"/>
    <property type="molecule type" value="Genomic_DNA"/>
</dbReference>
<proteinExistence type="predicted"/>
<evidence type="ECO:0000313" key="1">
    <source>
        <dbReference type="EMBL" id="WAR07796.1"/>
    </source>
</evidence>
<dbReference type="Proteomes" id="UP001164746">
    <property type="component" value="Chromosome 6"/>
</dbReference>
<gene>
    <name evidence="1" type="ORF">MAR_017754</name>
</gene>
<keyword evidence="2" id="KW-1185">Reference proteome</keyword>
<evidence type="ECO:0000313" key="2">
    <source>
        <dbReference type="Proteomes" id="UP001164746"/>
    </source>
</evidence>
<organism evidence="1 2">
    <name type="scientific">Mya arenaria</name>
    <name type="common">Soft-shell clam</name>
    <dbReference type="NCBI Taxonomy" id="6604"/>
    <lineage>
        <taxon>Eukaryota</taxon>
        <taxon>Metazoa</taxon>
        <taxon>Spiralia</taxon>
        <taxon>Lophotrochozoa</taxon>
        <taxon>Mollusca</taxon>
        <taxon>Bivalvia</taxon>
        <taxon>Autobranchia</taxon>
        <taxon>Heteroconchia</taxon>
        <taxon>Euheterodonta</taxon>
        <taxon>Imparidentia</taxon>
        <taxon>Neoheterodontei</taxon>
        <taxon>Myida</taxon>
        <taxon>Myoidea</taxon>
        <taxon>Myidae</taxon>
        <taxon>Mya</taxon>
    </lineage>
</organism>
<accession>A0ABY7EKT0</accession>